<name>A0A502ENC3_9FLAO</name>
<keyword evidence="2" id="KW-1185">Reference proteome</keyword>
<sequence length="397" mass="45655">MKPLKIYIDNCSLNDIAPKETNWIDTDLGKYLLEKSLSGEIEVFSSPAGVIEIALNKDLDQRNNMARALNTLIRGQRMMASKEYYIIDDFLALIEHTWSGTIKTERLDFLKANSSRIYIALLGQLAALKDYDCSKGFIGVIAPKLATQIIHSQILENPKEEIEKRIDAIKTKKYTHIDYFESLTELTIEELKQQQIEYEEKSYKVPQNAITTLQKNKEMLIEGYSLEELSFSADQVFVYWEDLAATIIDFPKIVKEWSTKSYVERDKSLSVKPLDKELAEKFAQKNQTISDCKAILKSLIDRFYTQTTFTRVSNYIIIKDLEKGFTAGKIPSGGIVLDSSHCIAALYNEILLSRDQRLNASVDYWFKQLKKDARLFRETAKNLNELKRQVENGLKHT</sequence>
<dbReference type="RefSeq" id="WP_140509434.1">
    <property type="nucleotide sequence ID" value="NZ_RCZH01000012.1"/>
</dbReference>
<organism evidence="1 2">
    <name type="scientific">Flavobacterium pectinovorum</name>
    <dbReference type="NCBI Taxonomy" id="29533"/>
    <lineage>
        <taxon>Bacteria</taxon>
        <taxon>Pseudomonadati</taxon>
        <taxon>Bacteroidota</taxon>
        <taxon>Flavobacteriia</taxon>
        <taxon>Flavobacteriales</taxon>
        <taxon>Flavobacteriaceae</taxon>
        <taxon>Flavobacterium</taxon>
    </lineage>
</organism>
<protein>
    <submittedName>
        <fullName evidence="1">Uncharacterized protein</fullName>
    </submittedName>
</protein>
<evidence type="ECO:0000313" key="1">
    <source>
        <dbReference type="EMBL" id="TPG37751.1"/>
    </source>
</evidence>
<reference evidence="1 2" key="1">
    <citation type="journal article" date="2019" name="Environ. Microbiol.">
        <title>Species interactions and distinct microbial communities in high Arctic permafrost affected cryosols are associated with the CH4 and CO2 gas fluxes.</title>
        <authorList>
            <person name="Altshuler I."/>
            <person name="Hamel J."/>
            <person name="Turney S."/>
            <person name="Magnuson E."/>
            <person name="Levesque R."/>
            <person name="Greer C."/>
            <person name="Whyte L.G."/>
        </authorList>
    </citation>
    <scope>NUCLEOTIDE SEQUENCE [LARGE SCALE GENOMIC DNA]</scope>
    <source>
        <strain evidence="1 2">42</strain>
    </source>
</reference>
<dbReference type="OrthoDB" id="1492235at2"/>
<dbReference type="EMBL" id="RCZH01000012">
    <property type="protein sequence ID" value="TPG37751.1"/>
    <property type="molecule type" value="Genomic_DNA"/>
</dbReference>
<comment type="caution">
    <text evidence="1">The sequence shown here is derived from an EMBL/GenBank/DDBJ whole genome shotgun (WGS) entry which is preliminary data.</text>
</comment>
<evidence type="ECO:0000313" key="2">
    <source>
        <dbReference type="Proteomes" id="UP000319700"/>
    </source>
</evidence>
<proteinExistence type="predicted"/>
<dbReference type="AlphaFoldDB" id="A0A502ENC3"/>
<accession>A0A502ENC3</accession>
<gene>
    <name evidence="1" type="ORF">EAH81_17620</name>
</gene>
<dbReference type="Proteomes" id="UP000319700">
    <property type="component" value="Unassembled WGS sequence"/>
</dbReference>